<feature type="region of interest" description="Disordered" evidence="1">
    <location>
        <begin position="67"/>
        <end position="97"/>
    </location>
</feature>
<feature type="region of interest" description="Disordered" evidence="1">
    <location>
        <begin position="117"/>
        <end position="141"/>
    </location>
</feature>
<comment type="caution">
    <text evidence="2">The sequence shown here is derived from an EMBL/GenBank/DDBJ whole genome shotgun (WGS) entry which is preliminary data.</text>
</comment>
<dbReference type="Proteomes" id="UP000585474">
    <property type="component" value="Unassembled WGS sequence"/>
</dbReference>
<gene>
    <name evidence="2" type="ORF">Acr_16g0009250</name>
</gene>
<evidence type="ECO:0000313" key="3">
    <source>
        <dbReference type="Proteomes" id="UP000585474"/>
    </source>
</evidence>
<name>A0A7J0G036_9ERIC</name>
<accession>A0A7J0G036</accession>
<evidence type="ECO:0000313" key="2">
    <source>
        <dbReference type="EMBL" id="GFZ04301.1"/>
    </source>
</evidence>
<sequence length="205" mass="22685">MTLEESERNTISDHILDWLDSLEGSITFLPPFLKDPYNSGQINGDHWWVQNQDLDKELVNPISTSFNNSTTTRTTGPLLPAQPHQNPPPQTISNRPMKKRKSFPFRNHLKVTGRIRTVGSTTPKDGDGVKRSVGGKKSSAKLAGNNCNNGYDREERWAEQLLKPCAAVVTTGNLTPIQNLVYFLLELSSPAETLTTTSQPMASAP</sequence>
<proteinExistence type="predicted"/>
<evidence type="ECO:0000256" key="1">
    <source>
        <dbReference type="SAM" id="MobiDB-lite"/>
    </source>
</evidence>
<dbReference type="OrthoDB" id="1908565at2759"/>
<protein>
    <submittedName>
        <fullName evidence="2">Uncharacterized protein</fullName>
    </submittedName>
</protein>
<dbReference type="EMBL" id="BJWL01000016">
    <property type="protein sequence ID" value="GFZ04301.1"/>
    <property type="molecule type" value="Genomic_DNA"/>
</dbReference>
<reference evidence="2 3" key="1">
    <citation type="submission" date="2019-07" db="EMBL/GenBank/DDBJ databases">
        <title>De Novo Assembly of kiwifruit Actinidia rufa.</title>
        <authorList>
            <person name="Sugita-Konishi S."/>
            <person name="Sato K."/>
            <person name="Mori E."/>
            <person name="Abe Y."/>
            <person name="Kisaki G."/>
            <person name="Hamano K."/>
            <person name="Suezawa K."/>
            <person name="Otani M."/>
            <person name="Fukuda T."/>
            <person name="Manabe T."/>
            <person name="Gomi K."/>
            <person name="Tabuchi M."/>
            <person name="Akimitsu K."/>
            <person name="Kataoka I."/>
        </authorList>
    </citation>
    <scope>NUCLEOTIDE SEQUENCE [LARGE SCALE GENOMIC DNA]</scope>
    <source>
        <strain evidence="3">cv. Fuchu</strain>
    </source>
</reference>
<keyword evidence="3" id="KW-1185">Reference proteome</keyword>
<dbReference type="AlphaFoldDB" id="A0A7J0G036"/>
<organism evidence="2 3">
    <name type="scientific">Actinidia rufa</name>
    <dbReference type="NCBI Taxonomy" id="165716"/>
    <lineage>
        <taxon>Eukaryota</taxon>
        <taxon>Viridiplantae</taxon>
        <taxon>Streptophyta</taxon>
        <taxon>Embryophyta</taxon>
        <taxon>Tracheophyta</taxon>
        <taxon>Spermatophyta</taxon>
        <taxon>Magnoliopsida</taxon>
        <taxon>eudicotyledons</taxon>
        <taxon>Gunneridae</taxon>
        <taxon>Pentapetalae</taxon>
        <taxon>asterids</taxon>
        <taxon>Ericales</taxon>
        <taxon>Actinidiaceae</taxon>
        <taxon>Actinidia</taxon>
    </lineage>
</organism>